<dbReference type="AlphaFoldDB" id="A0A6A7B939"/>
<dbReference type="EMBL" id="MU006303">
    <property type="protein sequence ID" value="KAF2851237.1"/>
    <property type="molecule type" value="Genomic_DNA"/>
</dbReference>
<dbReference type="OrthoDB" id="10639841at2759"/>
<accession>A0A6A7B939</accession>
<sequence length="239" mass="26866">MSTTVAPCRLAVVHYHRYSRQTPSIIRPDMPSFSVAHQLIPPDLDIQRPKIPTLTSQKKASSKNPNPKILKSVNGKSTKRIHRPGLDNQVVHTNPAADRELKKALVRTRKTSEISSWACLACWIRHKVCKKSLEGPCEDFEPPGRLVIDLHSEDEPDSVSEKIRMLHSHFSSLFGIFWTLLNRAAHTTHMAKELAYMFIPELLFQYGSMEESHPLARSLDEGQTRSLGGTSPLETPTSA</sequence>
<gene>
    <name evidence="2" type="ORF">T440DRAFT_478702</name>
</gene>
<dbReference type="Proteomes" id="UP000799423">
    <property type="component" value="Unassembled WGS sequence"/>
</dbReference>
<feature type="compositionally biased region" description="Polar residues" evidence="1">
    <location>
        <begin position="55"/>
        <end position="65"/>
    </location>
</feature>
<protein>
    <submittedName>
        <fullName evidence="2">Uncharacterized protein</fullName>
    </submittedName>
</protein>
<name>A0A6A7B939_9PLEO</name>
<evidence type="ECO:0000313" key="2">
    <source>
        <dbReference type="EMBL" id="KAF2851237.1"/>
    </source>
</evidence>
<feature type="compositionally biased region" description="Polar residues" evidence="1">
    <location>
        <begin position="224"/>
        <end position="239"/>
    </location>
</feature>
<proteinExistence type="predicted"/>
<keyword evidence="3" id="KW-1185">Reference proteome</keyword>
<feature type="region of interest" description="Disordered" evidence="1">
    <location>
        <begin position="55"/>
        <end position="81"/>
    </location>
</feature>
<organism evidence="2 3">
    <name type="scientific">Plenodomus tracheiphilus IPT5</name>
    <dbReference type="NCBI Taxonomy" id="1408161"/>
    <lineage>
        <taxon>Eukaryota</taxon>
        <taxon>Fungi</taxon>
        <taxon>Dikarya</taxon>
        <taxon>Ascomycota</taxon>
        <taxon>Pezizomycotina</taxon>
        <taxon>Dothideomycetes</taxon>
        <taxon>Pleosporomycetidae</taxon>
        <taxon>Pleosporales</taxon>
        <taxon>Pleosporineae</taxon>
        <taxon>Leptosphaeriaceae</taxon>
        <taxon>Plenodomus</taxon>
    </lineage>
</organism>
<feature type="region of interest" description="Disordered" evidence="1">
    <location>
        <begin position="215"/>
        <end position="239"/>
    </location>
</feature>
<evidence type="ECO:0000313" key="3">
    <source>
        <dbReference type="Proteomes" id="UP000799423"/>
    </source>
</evidence>
<reference evidence="2" key="1">
    <citation type="submission" date="2020-01" db="EMBL/GenBank/DDBJ databases">
        <authorList>
            <consortium name="DOE Joint Genome Institute"/>
            <person name="Haridas S."/>
            <person name="Albert R."/>
            <person name="Binder M."/>
            <person name="Bloem J."/>
            <person name="Labutti K."/>
            <person name="Salamov A."/>
            <person name="Andreopoulos B."/>
            <person name="Baker S.E."/>
            <person name="Barry K."/>
            <person name="Bills G."/>
            <person name="Bluhm B.H."/>
            <person name="Cannon C."/>
            <person name="Castanera R."/>
            <person name="Culley D.E."/>
            <person name="Daum C."/>
            <person name="Ezra D."/>
            <person name="Gonzalez J.B."/>
            <person name="Henrissat B."/>
            <person name="Kuo A."/>
            <person name="Liang C."/>
            <person name="Lipzen A."/>
            <person name="Lutzoni F."/>
            <person name="Magnuson J."/>
            <person name="Mondo S."/>
            <person name="Nolan M."/>
            <person name="Ohm R."/>
            <person name="Pangilinan J."/>
            <person name="Park H.-J."/>
            <person name="Ramirez L."/>
            <person name="Alfaro M."/>
            <person name="Sun H."/>
            <person name="Tritt A."/>
            <person name="Yoshinaga Y."/>
            <person name="Zwiers L.-H."/>
            <person name="Turgeon B.G."/>
            <person name="Goodwin S.B."/>
            <person name="Spatafora J.W."/>
            <person name="Crous P.W."/>
            <person name="Grigoriev I.V."/>
        </authorList>
    </citation>
    <scope>NUCLEOTIDE SEQUENCE</scope>
    <source>
        <strain evidence="2">IPT5</strain>
    </source>
</reference>
<evidence type="ECO:0000256" key="1">
    <source>
        <dbReference type="SAM" id="MobiDB-lite"/>
    </source>
</evidence>